<evidence type="ECO:0000313" key="1">
    <source>
        <dbReference type="EMBL" id="KAF2476038.1"/>
    </source>
</evidence>
<reference evidence="1" key="1">
    <citation type="journal article" date="2020" name="Stud. Mycol.">
        <title>101 Dothideomycetes genomes: a test case for predicting lifestyles and emergence of pathogens.</title>
        <authorList>
            <person name="Haridas S."/>
            <person name="Albert R."/>
            <person name="Binder M."/>
            <person name="Bloem J."/>
            <person name="Labutti K."/>
            <person name="Salamov A."/>
            <person name="Andreopoulos B."/>
            <person name="Baker S."/>
            <person name="Barry K."/>
            <person name="Bills G."/>
            <person name="Bluhm B."/>
            <person name="Cannon C."/>
            <person name="Castanera R."/>
            <person name="Culley D."/>
            <person name="Daum C."/>
            <person name="Ezra D."/>
            <person name="Gonzalez J."/>
            <person name="Henrissat B."/>
            <person name="Kuo A."/>
            <person name="Liang C."/>
            <person name="Lipzen A."/>
            <person name="Lutzoni F."/>
            <person name="Magnuson J."/>
            <person name="Mondo S."/>
            <person name="Nolan M."/>
            <person name="Ohm R."/>
            <person name="Pangilinan J."/>
            <person name="Park H.-J."/>
            <person name="Ramirez L."/>
            <person name="Alfaro M."/>
            <person name="Sun H."/>
            <person name="Tritt A."/>
            <person name="Yoshinaga Y."/>
            <person name="Zwiers L.-H."/>
            <person name="Turgeon B."/>
            <person name="Goodwin S."/>
            <person name="Spatafora J."/>
            <person name="Crous P."/>
            <person name="Grigoriev I."/>
        </authorList>
    </citation>
    <scope>NUCLEOTIDE SEQUENCE</scope>
    <source>
        <strain evidence="1">ATCC 200398</strain>
    </source>
</reference>
<comment type="caution">
    <text evidence="1">The sequence shown here is derived from an EMBL/GenBank/DDBJ whole genome shotgun (WGS) entry which is preliminary data.</text>
</comment>
<organism evidence="1 2">
    <name type="scientific">Lindgomyces ingoldianus</name>
    <dbReference type="NCBI Taxonomy" id="673940"/>
    <lineage>
        <taxon>Eukaryota</taxon>
        <taxon>Fungi</taxon>
        <taxon>Dikarya</taxon>
        <taxon>Ascomycota</taxon>
        <taxon>Pezizomycotina</taxon>
        <taxon>Dothideomycetes</taxon>
        <taxon>Pleosporomycetidae</taxon>
        <taxon>Pleosporales</taxon>
        <taxon>Lindgomycetaceae</taxon>
        <taxon>Lindgomyces</taxon>
    </lineage>
</organism>
<dbReference type="EMBL" id="MU003495">
    <property type="protein sequence ID" value="KAF2476038.1"/>
    <property type="molecule type" value="Genomic_DNA"/>
</dbReference>
<name>A0ACB6R9S9_9PLEO</name>
<dbReference type="Proteomes" id="UP000799755">
    <property type="component" value="Unassembled WGS sequence"/>
</dbReference>
<sequence length="78" mass="8319">MPPARRQEAPSVACSTPRTSNTTRSAITAITDSVPPQTLSGRHPMTAGGTQTGVESRDAGRSSPQFFTLLLRPRARRA</sequence>
<evidence type="ECO:0000313" key="2">
    <source>
        <dbReference type="Proteomes" id="UP000799755"/>
    </source>
</evidence>
<accession>A0ACB6R9S9</accession>
<keyword evidence="2" id="KW-1185">Reference proteome</keyword>
<protein>
    <submittedName>
        <fullName evidence="1">Uncharacterized protein</fullName>
    </submittedName>
</protein>
<proteinExistence type="predicted"/>
<gene>
    <name evidence="1" type="ORF">BDR25DRAFT_90015</name>
</gene>